<dbReference type="InterPro" id="IPR003959">
    <property type="entry name" value="ATPase_AAA_core"/>
</dbReference>
<protein>
    <submittedName>
        <fullName evidence="2">ATP-binding protein</fullName>
    </submittedName>
</protein>
<keyword evidence="2" id="KW-0547">Nucleotide-binding</keyword>
<proteinExistence type="predicted"/>
<dbReference type="RefSeq" id="WP_262069391.1">
    <property type="nucleotide sequence ID" value="NZ_JAMXOC010000014.1"/>
</dbReference>
<evidence type="ECO:0000313" key="2">
    <source>
        <dbReference type="EMBL" id="MCP1110511.1"/>
    </source>
</evidence>
<dbReference type="Proteomes" id="UP001523565">
    <property type="component" value="Unassembled WGS sequence"/>
</dbReference>
<dbReference type="EMBL" id="JAMZFV010000014">
    <property type="protein sequence ID" value="MCP1110511.1"/>
    <property type="molecule type" value="Genomic_DNA"/>
</dbReference>
<sequence>MLIDFQVTNFRSFKNENSFSMEKGKNVRKHKNNVMEVGKEKLLKTAVLFGGNANGKTNLINALSVLKYLILQPTLSISQKLPTDTFGYNNENTTFKISFLKNEKRFDYIIEYNELEIAKEILGVNEEIVFDRQAQEFAILPAQLQPLKKNIRKNQNVLFFAQSNNVEEAKIAYSWFLEDLIVVNTDQIPNVLFKSLSEPIFKKEFLKFLRAADFNITDVEVRERKEAQPNIQFDLGEGGPVIQTNPELNYTTVYDVYSTHQSETREFQIHFNNESTGTKVFMFLALYILHNENASKVLLIDEFDRSFHIELAEALLDVFTDEKQTNQFILTTHELSLMDYHLRQDQIWFAEKNQYGETELFSIYDFEDDALRRSDFGYKKRYLEGRFGASQIINKTVLLEVAEGLNGTK</sequence>
<keyword evidence="3" id="KW-1185">Reference proteome</keyword>
<evidence type="ECO:0000259" key="1">
    <source>
        <dbReference type="Pfam" id="PF13304"/>
    </source>
</evidence>
<name>A0ABT1EJ15_9FIRM</name>
<dbReference type="InterPro" id="IPR027417">
    <property type="entry name" value="P-loop_NTPase"/>
</dbReference>
<dbReference type="GO" id="GO:0005524">
    <property type="term" value="F:ATP binding"/>
    <property type="evidence" value="ECO:0007669"/>
    <property type="project" value="UniProtKB-KW"/>
</dbReference>
<keyword evidence="2" id="KW-0067">ATP-binding</keyword>
<dbReference type="PANTHER" id="PTHR40396:SF1">
    <property type="entry name" value="ATPASE AAA-TYPE CORE DOMAIN-CONTAINING PROTEIN"/>
    <property type="match status" value="1"/>
</dbReference>
<dbReference type="Gene3D" id="3.40.50.300">
    <property type="entry name" value="P-loop containing nucleotide triphosphate hydrolases"/>
    <property type="match status" value="1"/>
</dbReference>
<dbReference type="Pfam" id="PF13304">
    <property type="entry name" value="AAA_21"/>
    <property type="match status" value="1"/>
</dbReference>
<reference evidence="2 3" key="1">
    <citation type="journal article" date="2022" name="Genome Biol. Evol.">
        <title>Host diet, physiology and behaviors set the stage for Lachnospiraceae cladogenesis.</title>
        <authorList>
            <person name="Vera-Ponce De Leon A."/>
            <person name="Schneider M."/>
            <person name="Jahnes B.C."/>
            <person name="Sadowski V."/>
            <person name="Camuy-Velez L.A."/>
            <person name="Duan J."/>
            <person name="Sabree Z.L."/>
        </authorList>
    </citation>
    <scope>NUCLEOTIDE SEQUENCE [LARGE SCALE GENOMIC DNA]</scope>
    <source>
        <strain evidence="2 3">PAL227</strain>
    </source>
</reference>
<organism evidence="2 3">
    <name type="scientific">Ohessyouella blattaphilus</name>
    <dbReference type="NCBI Taxonomy" id="2949333"/>
    <lineage>
        <taxon>Bacteria</taxon>
        <taxon>Bacillati</taxon>
        <taxon>Bacillota</taxon>
        <taxon>Clostridia</taxon>
        <taxon>Lachnospirales</taxon>
        <taxon>Lachnospiraceae</taxon>
        <taxon>Ohessyouella</taxon>
    </lineage>
</organism>
<dbReference type="PANTHER" id="PTHR40396">
    <property type="entry name" value="ATPASE-LIKE PROTEIN"/>
    <property type="match status" value="1"/>
</dbReference>
<gene>
    <name evidence="2" type="ORF">NK118_09640</name>
</gene>
<comment type="caution">
    <text evidence="2">The sequence shown here is derived from an EMBL/GenBank/DDBJ whole genome shotgun (WGS) entry which is preliminary data.</text>
</comment>
<accession>A0ABT1EJ15</accession>
<dbReference type="SUPFAM" id="SSF52540">
    <property type="entry name" value="P-loop containing nucleoside triphosphate hydrolases"/>
    <property type="match status" value="1"/>
</dbReference>
<evidence type="ECO:0000313" key="3">
    <source>
        <dbReference type="Proteomes" id="UP001523565"/>
    </source>
</evidence>
<feature type="domain" description="ATPase AAA-type core" evidence="1">
    <location>
        <begin position="46"/>
        <end position="339"/>
    </location>
</feature>